<evidence type="ECO:0000313" key="4">
    <source>
        <dbReference type="Proteomes" id="UP000008144"/>
    </source>
</evidence>
<dbReference type="Proteomes" id="UP000008144">
    <property type="component" value="Chromosome 10"/>
</dbReference>
<evidence type="ECO:0000256" key="1">
    <source>
        <dbReference type="SAM" id="MobiDB-lite"/>
    </source>
</evidence>
<dbReference type="GeneTree" id="ENSGT00940000154186"/>
<dbReference type="PANTHER" id="PTHR16156">
    <property type="entry name" value="AFTIPHILIN A-RELATED"/>
    <property type="match status" value="1"/>
</dbReference>
<reference evidence="4" key="1">
    <citation type="journal article" date="2002" name="Science">
        <title>The draft genome of Ciona intestinalis: insights into chordate and vertebrate origins.</title>
        <authorList>
            <person name="Dehal P."/>
            <person name="Satou Y."/>
            <person name="Campbell R.K."/>
            <person name="Chapman J."/>
            <person name="Degnan B."/>
            <person name="De Tomaso A."/>
            <person name="Davidson B."/>
            <person name="Di Gregorio A."/>
            <person name="Gelpke M."/>
            <person name="Goodstein D.M."/>
            <person name="Harafuji N."/>
            <person name="Hastings K.E."/>
            <person name="Ho I."/>
            <person name="Hotta K."/>
            <person name="Huang W."/>
            <person name="Kawashima T."/>
            <person name="Lemaire P."/>
            <person name="Martinez D."/>
            <person name="Meinertzhagen I.A."/>
            <person name="Necula S."/>
            <person name="Nonaka M."/>
            <person name="Putnam N."/>
            <person name="Rash S."/>
            <person name="Saiga H."/>
            <person name="Satake M."/>
            <person name="Terry A."/>
            <person name="Yamada L."/>
            <person name="Wang H.G."/>
            <person name="Awazu S."/>
            <person name="Azumi K."/>
            <person name="Boore J."/>
            <person name="Branno M."/>
            <person name="Chin-Bow S."/>
            <person name="DeSantis R."/>
            <person name="Doyle S."/>
            <person name="Francino P."/>
            <person name="Keys D.N."/>
            <person name="Haga S."/>
            <person name="Hayashi H."/>
            <person name="Hino K."/>
            <person name="Imai K.S."/>
            <person name="Inaba K."/>
            <person name="Kano S."/>
            <person name="Kobayashi K."/>
            <person name="Kobayashi M."/>
            <person name="Lee B.I."/>
            <person name="Makabe K.W."/>
            <person name="Manohar C."/>
            <person name="Matassi G."/>
            <person name="Medina M."/>
            <person name="Mochizuki Y."/>
            <person name="Mount S."/>
            <person name="Morishita T."/>
            <person name="Miura S."/>
            <person name="Nakayama A."/>
            <person name="Nishizaka S."/>
            <person name="Nomoto H."/>
            <person name="Ohta F."/>
            <person name="Oishi K."/>
            <person name="Rigoutsos I."/>
            <person name="Sano M."/>
            <person name="Sasaki A."/>
            <person name="Sasakura Y."/>
            <person name="Shoguchi E."/>
            <person name="Shin-i T."/>
            <person name="Spagnuolo A."/>
            <person name="Stainier D."/>
            <person name="Suzuki M.M."/>
            <person name="Tassy O."/>
            <person name="Takatori N."/>
            <person name="Tokuoka M."/>
            <person name="Yagi K."/>
            <person name="Yoshizaki F."/>
            <person name="Wada S."/>
            <person name="Zhang C."/>
            <person name="Hyatt P.D."/>
            <person name="Larimer F."/>
            <person name="Detter C."/>
            <person name="Doggett N."/>
            <person name="Glavina T."/>
            <person name="Hawkins T."/>
            <person name="Richardson P."/>
            <person name="Lucas S."/>
            <person name="Kohara Y."/>
            <person name="Levine M."/>
            <person name="Satoh N."/>
            <person name="Rokhsar D.S."/>
        </authorList>
    </citation>
    <scope>NUCLEOTIDE SEQUENCE [LARGE SCALE GENOMIC DNA]</scope>
</reference>
<dbReference type="PANTHER" id="PTHR16156:SF10">
    <property type="entry name" value="AFTIPHILIN-RELATED"/>
    <property type="match status" value="1"/>
</dbReference>
<reference evidence="3" key="3">
    <citation type="submission" date="2025-08" db="UniProtKB">
        <authorList>
            <consortium name="Ensembl"/>
        </authorList>
    </citation>
    <scope>IDENTIFICATION</scope>
</reference>
<evidence type="ECO:0000313" key="3">
    <source>
        <dbReference type="Ensembl" id="ENSCINP00000025415.2"/>
    </source>
</evidence>
<dbReference type="Pfam" id="PF15045">
    <property type="entry name" value="Clathrin_bdg"/>
    <property type="match status" value="1"/>
</dbReference>
<dbReference type="GO" id="GO:0030276">
    <property type="term" value="F:clathrin binding"/>
    <property type="evidence" value="ECO:0007669"/>
    <property type="project" value="InterPro"/>
</dbReference>
<evidence type="ECO:0000259" key="2">
    <source>
        <dbReference type="Pfam" id="PF15045"/>
    </source>
</evidence>
<dbReference type="InterPro" id="IPR046359">
    <property type="entry name" value="Aftin-like"/>
</dbReference>
<name>F6RPM3_CIOIN</name>
<feature type="domain" description="Aftiphilin clathrin-binding box" evidence="2">
    <location>
        <begin position="217"/>
        <end position="282"/>
    </location>
</feature>
<dbReference type="GO" id="GO:0032588">
    <property type="term" value="C:trans-Golgi network membrane"/>
    <property type="evidence" value="ECO:0007669"/>
    <property type="project" value="InterPro"/>
</dbReference>
<accession>F6RPM3</accession>
<dbReference type="EMBL" id="EAAA01000566">
    <property type="status" value="NOT_ANNOTATED_CDS"/>
    <property type="molecule type" value="Genomic_DNA"/>
</dbReference>
<proteinExistence type="predicted"/>
<protein>
    <recommendedName>
        <fullName evidence="2">Aftiphilin clathrin-binding box domain-containing protein</fullName>
    </recommendedName>
</protein>
<dbReference type="InParanoid" id="F6RPM3"/>
<reference evidence="3" key="4">
    <citation type="submission" date="2025-09" db="UniProtKB">
        <authorList>
            <consortium name="Ensembl"/>
        </authorList>
    </citation>
    <scope>IDENTIFICATION</scope>
</reference>
<organism evidence="3 4">
    <name type="scientific">Ciona intestinalis</name>
    <name type="common">Transparent sea squirt</name>
    <name type="synonym">Ascidia intestinalis</name>
    <dbReference type="NCBI Taxonomy" id="7719"/>
    <lineage>
        <taxon>Eukaryota</taxon>
        <taxon>Metazoa</taxon>
        <taxon>Chordata</taxon>
        <taxon>Tunicata</taxon>
        <taxon>Ascidiacea</taxon>
        <taxon>Phlebobranchia</taxon>
        <taxon>Cionidae</taxon>
        <taxon>Ciona</taxon>
    </lineage>
</organism>
<keyword evidence="4" id="KW-1185">Reference proteome</keyword>
<feature type="compositionally biased region" description="Acidic residues" evidence="1">
    <location>
        <begin position="77"/>
        <end position="91"/>
    </location>
</feature>
<dbReference type="Ensembl" id="ENSCINT00000025661.2">
    <property type="protein sequence ID" value="ENSCINP00000025415.2"/>
    <property type="gene ID" value="ENSCING00000013959.2"/>
</dbReference>
<reference evidence="3" key="2">
    <citation type="journal article" date="2008" name="Genome Biol.">
        <title>Improved genome assembly and evidence-based global gene model set for the chordate Ciona intestinalis: new insight into intron and operon populations.</title>
        <authorList>
            <person name="Satou Y."/>
            <person name="Mineta K."/>
            <person name="Ogasawara M."/>
            <person name="Sasakura Y."/>
            <person name="Shoguchi E."/>
            <person name="Ueno K."/>
            <person name="Yamada L."/>
            <person name="Matsumoto J."/>
            <person name="Wasserscheid J."/>
            <person name="Dewar K."/>
            <person name="Wiley G.B."/>
            <person name="Macmil S.L."/>
            <person name="Roe B.A."/>
            <person name="Zeller R.W."/>
            <person name="Hastings K.E."/>
            <person name="Lemaire P."/>
            <person name="Lindquist E."/>
            <person name="Endo T."/>
            <person name="Hotta K."/>
            <person name="Inaba K."/>
        </authorList>
    </citation>
    <scope>NUCLEOTIDE SEQUENCE [LARGE SCALE GENOMIC DNA]</scope>
    <source>
        <strain evidence="3">wild type</strain>
    </source>
</reference>
<feature type="region of interest" description="Disordered" evidence="1">
    <location>
        <begin position="74"/>
        <end position="93"/>
    </location>
</feature>
<dbReference type="STRING" id="7719.ENSCINP00000025415"/>
<dbReference type="HOGENOM" id="CLU_777411_0_0_1"/>
<dbReference type="InterPro" id="IPR029205">
    <property type="entry name" value="Clathrin-bd"/>
</dbReference>
<dbReference type="AlphaFoldDB" id="F6RPM3"/>
<sequence length="357" mass="38843">FANFQIAPTIAEKTESDNDDFNDFANFESFPTGSEAPVAANNSFNAFDENTTNAPEFVNESNDFAAFASPTNQDFSETNEIENPTDNDDFGDFGSAENQYFKAEFENSGTEDRSTDDGNDFGDFGSFEENTFPAAVTLKEISVSLKESLDLVFKEVSNLKLWFPVQEKSTGNTEEDTDTGNTAVIKQVHDHIEDDILDIYVQDSPVTNNNSVNKPSALWDLLEDVDNAIALKFQWNGSDHNRRLIESLGIKTQNILFSGTAKPYYVPTYASGLGLLEPSKELKPVSAAEKITAISPTDKVAPVDGDAVWETETGGSKHVVTDACHTGVGGVATSSVLDSCSLDLDFFDKPSPNASSH</sequence>